<protein>
    <recommendedName>
        <fullName evidence="5">DUF4381 domain-containing protein</fullName>
    </recommendedName>
</protein>
<keyword evidence="1" id="KW-0175">Coiled coil</keyword>
<name>A0AAE7BA74_9BACT</name>
<keyword evidence="4" id="KW-1185">Reference proteome</keyword>
<evidence type="ECO:0000313" key="3">
    <source>
        <dbReference type="EMBL" id="QKF68026.1"/>
    </source>
</evidence>
<evidence type="ECO:0000256" key="1">
    <source>
        <dbReference type="SAM" id="Coils"/>
    </source>
</evidence>
<keyword evidence="2" id="KW-1133">Transmembrane helix</keyword>
<feature type="transmembrane region" description="Helical" evidence="2">
    <location>
        <begin position="16"/>
        <end position="39"/>
    </location>
</feature>
<keyword evidence="2" id="KW-0812">Transmembrane</keyword>
<proteinExistence type="predicted"/>
<dbReference type="Proteomes" id="UP000503482">
    <property type="component" value="Chromosome"/>
</dbReference>
<organism evidence="3 4">
    <name type="scientific">Arcobacter venerupis</name>
    <dbReference type="NCBI Taxonomy" id="1054033"/>
    <lineage>
        <taxon>Bacteria</taxon>
        <taxon>Pseudomonadati</taxon>
        <taxon>Campylobacterota</taxon>
        <taxon>Epsilonproteobacteria</taxon>
        <taxon>Campylobacterales</taxon>
        <taxon>Arcobacteraceae</taxon>
        <taxon>Arcobacter</taxon>
    </lineage>
</organism>
<dbReference type="KEGG" id="avp:AVENP_2530"/>
<keyword evidence="2" id="KW-0472">Membrane</keyword>
<dbReference type="AlphaFoldDB" id="A0AAE7BA74"/>
<dbReference type="EMBL" id="CP053840">
    <property type="protein sequence ID" value="QKF68026.1"/>
    <property type="molecule type" value="Genomic_DNA"/>
</dbReference>
<feature type="coiled-coil region" evidence="1">
    <location>
        <begin position="92"/>
        <end position="123"/>
    </location>
</feature>
<gene>
    <name evidence="3" type="ORF">AVENP_2530</name>
</gene>
<reference evidence="3 4" key="1">
    <citation type="submission" date="2020-05" db="EMBL/GenBank/DDBJ databases">
        <title>Complete genome sequencing of Campylobacter and Arcobacter type strains.</title>
        <authorList>
            <person name="Miller W.G."/>
            <person name="Yee E."/>
        </authorList>
    </citation>
    <scope>NUCLEOTIDE SEQUENCE [LARGE SCALE GENOMIC DNA]</scope>
    <source>
        <strain evidence="3 4">LMG 26156</strain>
    </source>
</reference>
<evidence type="ECO:0000313" key="4">
    <source>
        <dbReference type="Proteomes" id="UP000503482"/>
    </source>
</evidence>
<evidence type="ECO:0000256" key="2">
    <source>
        <dbReference type="SAM" id="Phobius"/>
    </source>
</evidence>
<sequence length="125" mass="15103">MEELKDIKGIIEVPDYSLWILLSMIVGLLLCLIFAIYYFKNRRKKRKRLTSKQIAMKNLKEIDFDDTKGAVYSFCENFQYFIDEKNKEAFEKLQKELEIFKYKKEIEKLSEEQINKIKSMIKEIK</sequence>
<accession>A0AAE7BA74</accession>
<dbReference type="RefSeq" id="WP_128359633.1">
    <property type="nucleotide sequence ID" value="NZ_CP053840.1"/>
</dbReference>
<evidence type="ECO:0008006" key="5">
    <source>
        <dbReference type="Google" id="ProtNLM"/>
    </source>
</evidence>